<feature type="compositionally biased region" description="Polar residues" evidence="2">
    <location>
        <begin position="45"/>
        <end position="62"/>
    </location>
</feature>
<dbReference type="KEGG" id="bbel:109470341"/>
<dbReference type="Pfam" id="PF21599">
    <property type="entry name" value="ZSWIM3_N"/>
    <property type="match status" value="2"/>
</dbReference>
<feature type="region of interest" description="Disordered" evidence="2">
    <location>
        <begin position="1443"/>
        <end position="1487"/>
    </location>
</feature>
<feature type="domain" description="SWIM-type" evidence="3">
    <location>
        <begin position="1108"/>
        <end position="1146"/>
    </location>
</feature>
<gene>
    <name evidence="5" type="primary">LOC109470341</name>
</gene>
<dbReference type="OrthoDB" id="6075101at2759"/>
<keyword evidence="1" id="KW-0863">Zinc-finger</keyword>
<name>A0A6P4Z5E6_BRABE</name>
<dbReference type="GeneID" id="109470341"/>
<dbReference type="RefSeq" id="XP_019624821.1">
    <property type="nucleotide sequence ID" value="XM_019769262.1"/>
</dbReference>
<dbReference type="PANTHER" id="PTHR31569">
    <property type="entry name" value="SWIM-TYPE DOMAIN-CONTAINING PROTEIN"/>
    <property type="match status" value="1"/>
</dbReference>
<dbReference type="InterPro" id="IPR048324">
    <property type="entry name" value="ZSWIM1-3_RNaseH-like"/>
</dbReference>
<evidence type="ECO:0000256" key="1">
    <source>
        <dbReference type="PROSITE-ProRule" id="PRU00325"/>
    </source>
</evidence>
<accession>A0A6P4Z5E6</accession>
<feature type="region of interest" description="Disordered" evidence="2">
    <location>
        <begin position="571"/>
        <end position="601"/>
    </location>
</feature>
<feature type="region of interest" description="Disordered" evidence="2">
    <location>
        <begin position="1319"/>
        <end position="1339"/>
    </location>
</feature>
<feature type="region of interest" description="Disordered" evidence="2">
    <location>
        <begin position="1"/>
        <end position="62"/>
    </location>
</feature>
<dbReference type="InterPro" id="IPR048325">
    <property type="entry name" value="ZSWIM3_N"/>
</dbReference>
<feature type="compositionally biased region" description="Basic and acidic residues" evidence="2">
    <location>
        <begin position="579"/>
        <end position="589"/>
    </location>
</feature>
<keyword evidence="1" id="KW-0862">Zinc</keyword>
<feature type="region of interest" description="Disordered" evidence="2">
    <location>
        <begin position="89"/>
        <end position="108"/>
    </location>
</feature>
<organism evidence="4 5">
    <name type="scientific">Branchiostoma belcheri</name>
    <name type="common">Amphioxus</name>
    <dbReference type="NCBI Taxonomy" id="7741"/>
    <lineage>
        <taxon>Eukaryota</taxon>
        <taxon>Metazoa</taxon>
        <taxon>Chordata</taxon>
        <taxon>Cephalochordata</taxon>
        <taxon>Leptocardii</taxon>
        <taxon>Amphioxiformes</taxon>
        <taxon>Branchiostomatidae</taxon>
        <taxon>Branchiostoma</taxon>
    </lineage>
</organism>
<dbReference type="InterPro" id="IPR052579">
    <property type="entry name" value="Zinc_finger_SWIM"/>
</dbReference>
<keyword evidence="4" id="KW-1185">Reference proteome</keyword>
<protein>
    <submittedName>
        <fullName evidence="5">Uncharacterized protein LOC109470341</fullName>
    </submittedName>
</protein>
<reference evidence="5" key="1">
    <citation type="submission" date="2025-08" db="UniProtKB">
        <authorList>
            <consortium name="RefSeq"/>
        </authorList>
    </citation>
    <scope>IDENTIFICATION</scope>
    <source>
        <tissue evidence="5">Gonad</tissue>
    </source>
</reference>
<dbReference type="PANTHER" id="PTHR31569:SF4">
    <property type="entry name" value="SWIM-TYPE DOMAIN-CONTAINING PROTEIN"/>
    <property type="match status" value="1"/>
</dbReference>
<dbReference type="GO" id="GO:0008270">
    <property type="term" value="F:zinc ion binding"/>
    <property type="evidence" value="ECO:0007669"/>
    <property type="project" value="UniProtKB-KW"/>
</dbReference>
<dbReference type="Pfam" id="PF21056">
    <property type="entry name" value="ZSWIM1-3_RNaseH-like"/>
    <property type="match status" value="1"/>
</dbReference>
<feature type="compositionally biased region" description="Basic and acidic residues" evidence="2">
    <location>
        <begin position="29"/>
        <end position="44"/>
    </location>
</feature>
<feature type="region of interest" description="Disordered" evidence="2">
    <location>
        <begin position="194"/>
        <end position="224"/>
    </location>
</feature>
<sequence length="1487" mass="164030">MAAQHPGAQSEPGPASTDPASHSTLRPDTVNKKPLEPVLEEDKFVSNNEETNNPKMKVSSGSGRITKMTIKRENFSINSIMARLSNKVRGQEKGLRTEASVPPVEEGSMQEKVSNATAVAGTLQGEEIVFNEQKTHNSNNLNVKRVPVPSGQVMTINQEGYVLGSQVTPVVQRSHTPQGDRTTSLESAVANLAETLSRPVSSQGERVGNRSDEQSTSVAGTKPANSGFQYTAEAITDRAAALKVGDSFSTWSELKAVLDEFQRINKVRLSKRYSTTVEARNKTYSASVKKHPSEHVYANAHFGCIHSGKARCRGTGIRVNQSTIKLECPARIYVISDRARQKLVIKAFNNNHNHELTDKRIKIPTQQCSYDDMCRLLFCSEPGPASMVPTSHSTLRPDAVLNEKPLEPVLEEDKFVSNEETNNPKMEVLSGSGRNTKIMRKQKNFSIMARLSNKDRQEKGLRTEASVPPVEEGSMQEKAIDMISGMHGVSNATAVAGTLQGEEIVFNEQKTHDSNNLNVKRVPVPSGQVMTISQEGYVLGSQVTPVVQRSHTPQEDPTTSVESAVANLAETLSRPVSSQDERVENRSDEQSTSVAGAKPASSGFQYTAETITDRAATLKVGDSFSTWSELKAVLDEFQRINKVRLSKRKSATVEARNKTYSASVKKHPSEHVYANAHFGCIHSGKARCRGTGIRVNQSTTKLECPARIYVISDRAQQKLVIRAINNHHNHELTDEIFKIPTQQWSYGYPPSETCKPKKLKMDVNIFRQHVYDTSGELAAVTDLHRLRSSLGSEETEVDTVFHVLQDFLTKHKGGKLAFVVGDDGSLEGIFLQTLPMGTAFSNYPEILYLDSAHSKNMHLFTVSVVDGVGTAMQAGHVLFLDQTKASSVRALQMFKQHSPHYGSVATVVIDRLQDASEVATVAHQLHDKIVVVCHFRAMEAQAAASSHYVKNPIIHEKVLHLIRRLAYSTTERCYYDAYAELLALEGAEEFGQYFLESWHGIRTLWVKVWVAPYANLDSHDERRHETLDKLLRETVALSQLVKNLLLSSATNLKQTDVQASNQQLKAIKKAYKEACTVDASKLIYAQLSQAKSGKYKITTKEDGTLSVSTVNGTHAVNSTCSECSCGCSKSMGIPCSHIFAARKKRALDLFDLSLVAECWLKTSKPHAEKGEHQEPNVVTSEALLPPEPMSREAKYQEVLDLSKEIAEVVSLCGETEYSQCLQQMRCLLNHYKSHKPVQVTCTSPQDKDCVPTSYSPQALSADHEVTEASNFLLQAMQDGYEVCRPLSEDNPIGTTSTGTSDLEAPYASHEITVVTETTDPDAGQHQQENNCAPSENKKDNLKVTDDHKLLHDSHEITHSADTNIKEKTDKAYLQTTSTFSNEASSRSIFIDGVRVITVGPKLSSENVQAIKKKLQTNVSESPEDTVSMSESCQTVPAGQRSHQASLMDREKHVGVTVVPRITGEKRHAESENTESTQPKKPRDADFS</sequence>
<keyword evidence="1" id="KW-0479">Metal-binding</keyword>
<evidence type="ECO:0000256" key="2">
    <source>
        <dbReference type="SAM" id="MobiDB-lite"/>
    </source>
</evidence>
<feature type="compositionally biased region" description="Polar residues" evidence="2">
    <location>
        <begin position="1324"/>
        <end position="1333"/>
    </location>
</feature>
<dbReference type="Proteomes" id="UP000515135">
    <property type="component" value="Unplaced"/>
</dbReference>
<dbReference type="InterPro" id="IPR007527">
    <property type="entry name" value="Znf_SWIM"/>
</dbReference>
<dbReference type="PROSITE" id="PS50966">
    <property type="entry name" value="ZF_SWIM"/>
    <property type="match status" value="1"/>
</dbReference>
<feature type="compositionally biased region" description="Polar residues" evidence="2">
    <location>
        <begin position="214"/>
        <end position="224"/>
    </location>
</feature>
<evidence type="ECO:0000259" key="3">
    <source>
        <dbReference type="PROSITE" id="PS50966"/>
    </source>
</evidence>
<evidence type="ECO:0000313" key="5">
    <source>
        <dbReference type="RefSeq" id="XP_019624821.1"/>
    </source>
</evidence>
<evidence type="ECO:0000313" key="4">
    <source>
        <dbReference type="Proteomes" id="UP000515135"/>
    </source>
</evidence>
<proteinExistence type="predicted"/>